<comment type="caution">
    <text evidence="3">The sequence shown here is derived from an EMBL/GenBank/DDBJ whole genome shotgun (WGS) entry which is preliminary data.</text>
</comment>
<sequence length="537" mass="61498">MFLYKVFNFVTVFVIISIGCVCGDPGSNVACEGDSCSAECFTSTDNLCLTNYEEILNNIISTDCRDACIEAQYPCRSYSYNSALEACYLSTETKNSNPSAYGEGDCTYYERSETCSPNCFMKPTEKTYLYGNNDREIVLTSRANCIEYCLKDSTCLSADYQETRNTCYLQCVNREMTPSRMRSASYYTYLEKDCGEVENPCYQKFLGRYFSSPNCEFLRSVTKEECLDACSNSDNCSTLNYLPEQKFCFLNKDIADSDNLLEQTNSIYFVKLPSCLSDAITEYECFDIENDRFLDEIYKTVDGLDESACVKLCLTVEDICRSVSYDEGTSKCHLSRYNKSTKPESYIVNSSYRYFEKQEVCKPDCYFKLVENTYLVGCNDKVVDNVDSWESCVELCAYENGLDDGEFFCHSAEYQKVLKRCYLSKSTEDTNPLGSRTSSSYSYFHRVCEKPSVIEPQCFKVYNNTHMAGYTEEILKDSTPKLCQESCLNKSYCKSALYAKVKKICYLNSDNKDSNDLRTNFYYIYYEATGYCPLPSK</sequence>
<feature type="domain" description="Apple" evidence="2">
    <location>
        <begin position="458"/>
        <end position="532"/>
    </location>
</feature>
<dbReference type="InterPro" id="IPR003609">
    <property type="entry name" value="Pan_app"/>
</dbReference>
<reference evidence="3 4" key="1">
    <citation type="submission" date="2020-08" db="EMBL/GenBank/DDBJ databases">
        <authorList>
            <person name="Hejnol A."/>
        </authorList>
    </citation>
    <scope>NUCLEOTIDE SEQUENCE [LARGE SCALE GENOMIC DNA]</scope>
</reference>
<feature type="domain" description="Apple" evidence="2">
    <location>
        <begin position="201"/>
        <end position="275"/>
    </location>
</feature>
<dbReference type="PANTHER" id="PTHR47327">
    <property type="entry name" value="FI18240P1-RELATED"/>
    <property type="match status" value="1"/>
</dbReference>
<dbReference type="PROSITE" id="PS51257">
    <property type="entry name" value="PROKAR_LIPOPROTEIN"/>
    <property type="match status" value="1"/>
</dbReference>
<dbReference type="AlphaFoldDB" id="A0A7I8W6H9"/>
<keyword evidence="1" id="KW-0732">Signal</keyword>
<dbReference type="SUPFAM" id="SSF57414">
    <property type="entry name" value="Hairpin loop containing domain-like"/>
    <property type="match status" value="5"/>
</dbReference>
<dbReference type="Gene3D" id="3.50.4.10">
    <property type="entry name" value="Hepatocyte Growth Factor"/>
    <property type="match status" value="5"/>
</dbReference>
<dbReference type="EMBL" id="CAJFCJ010000020">
    <property type="protein sequence ID" value="CAD5124150.1"/>
    <property type="molecule type" value="Genomic_DNA"/>
</dbReference>
<dbReference type="Pfam" id="PF00024">
    <property type="entry name" value="PAN_1"/>
    <property type="match status" value="6"/>
</dbReference>
<organism evidence="3 4">
    <name type="scientific">Dimorphilus gyrociliatus</name>
    <dbReference type="NCBI Taxonomy" id="2664684"/>
    <lineage>
        <taxon>Eukaryota</taxon>
        <taxon>Metazoa</taxon>
        <taxon>Spiralia</taxon>
        <taxon>Lophotrochozoa</taxon>
        <taxon>Annelida</taxon>
        <taxon>Polychaeta</taxon>
        <taxon>Polychaeta incertae sedis</taxon>
        <taxon>Dinophilidae</taxon>
        <taxon>Dimorphilus</taxon>
    </lineage>
</organism>
<dbReference type="GO" id="GO:0009653">
    <property type="term" value="P:anatomical structure morphogenesis"/>
    <property type="evidence" value="ECO:0007669"/>
    <property type="project" value="TreeGrafter"/>
</dbReference>
<keyword evidence="4" id="KW-1185">Reference proteome</keyword>
<name>A0A7I8W6H9_9ANNE</name>
<proteinExistence type="predicted"/>
<dbReference type="Proteomes" id="UP000549394">
    <property type="component" value="Unassembled WGS sequence"/>
</dbReference>
<gene>
    <name evidence="3" type="ORF">DGYR_LOCUS11737</name>
</gene>
<evidence type="ECO:0000313" key="3">
    <source>
        <dbReference type="EMBL" id="CAD5124150.1"/>
    </source>
</evidence>
<dbReference type="SMART" id="SM00473">
    <property type="entry name" value="PAN_AP"/>
    <property type="match status" value="6"/>
</dbReference>
<dbReference type="PANTHER" id="PTHR47327:SF1">
    <property type="entry name" value="RE15579P"/>
    <property type="match status" value="1"/>
</dbReference>
<feature type="signal peptide" evidence="1">
    <location>
        <begin position="1"/>
        <end position="23"/>
    </location>
</feature>
<protein>
    <submittedName>
        <fullName evidence="3">DgyrCDS12450</fullName>
    </submittedName>
</protein>
<dbReference type="InterPro" id="IPR052774">
    <property type="entry name" value="Celegans_DevNeuronal_Protein"/>
</dbReference>
<dbReference type="PROSITE" id="PS50948">
    <property type="entry name" value="PAN"/>
    <property type="match status" value="6"/>
</dbReference>
<feature type="domain" description="Apple" evidence="2">
    <location>
        <begin position="119"/>
        <end position="194"/>
    </location>
</feature>
<feature type="domain" description="Apple" evidence="2">
    <location>
        <begin position="361"/>
        <end position="448"/>
    </location>
</feature>
<accession>A0A7I8W6H9</accession>
<evidence type="ECO:0000256" key="1">
    <source>
        <dbReference type="SAM" id="SignalP"/>
    </source>
</evidence>
<evidence type="ECO:0000313" key="4">
    <source>
        <dbReference type="Proteomes" id="UP000549394"/>
    </source>
</evidence>
<feature type="chain" id="PRO_5029605610" evidence="1">
    <location>
        <begin position="24"/>
        <end position="537"/>
    </location>
</feature>
<feature type="domain" description="Apple" evidence="2">
    <location>
        <begin position="36"/>
        <end position="115"/>
    </location>
</feature>
<evidence type="ECO:0000259" key="2">
    <source>
        <dbReference type="PROSITE" id="PS50948"/>
    </source>
</evidence>
<feature type="domain" description="Apple" evidence="2">
    <location>
        <begin position="285"/>
        <end position="359"/>
    </location>
</feature>
<dbReference type="OrthoDB" id="5814086at2759"/>